<organism evidence="4 5">
    <name type="scientific">Rhynchospora tenuis</name>
    <dbReference type="NCBI Taxonomy" id="198213"/>
    <lineage>
        <taxon>Eukaryota</taxon>
        <taxon>Viridiplantae</taxon>
        <taxon>Streptophyta</taxon>
        <taxon>Embryophyta</taxon>
        <taxon>Tracheophyta</taxon>
        <taxon>Spermatophyta</taxon>
        <taxon>Magnoliopsida</taxon>
        <taxon>Liliopsida</taxon>
        <taxon>Poales</taxon>
        <taxon>Cyperaceae</taxon>
        <taxon>Cyperoideae</taxon>
        <taxon>Rhynchosporeae</taxon>
        <taxon>Rhynchospora</taxon>
    </lineage>
</organism>
<dbReference type="FunFam" id="3.40.50.2000:FF:000064">
    <property type="entry name" value="Glycosyltransferase"/>
    <property type="match status" value="1"/>
</dbReference>
<reference evidence="4 5" key="1">
    <citation type="journal article" date="2022" name="Cell">
        <title>Repeat-based holocentromeres influence genome architecture and karyotype evolution.</title>
        <authorList>
            <person name="Hofstatter P.G."/>
            <person name="Thangavel G."/>
            <person name="Lux T."/>
            <person name="Neumann P."/>
            <person name="Vondrak T."/>
            <person name="Novak P."/>
            <person name="Zhang M."/>
            <person name="Costa L."/>
            <person name="Castellani M."/>
            <person name="Scott A."/>
            <person name="Toegelov H."/>
            <person name="Fuchs J."/>
            <person name="Mata-Sucre Y."/>
            <person name="Dias Y."/>
            <person name="Vanzela A.L.L."/>
            <person name="Huettel B."/>
            <person name="Almeida C.C.S."/>
            <person name="Simkova H."/>
            <person name="Souza G."/>
            <person name="Pedrosa-Harand A."/>
            <person name="Macas J."/>
            <person name="Mayer K.F.X."/>
            <person name="Houben A."/>
            <person name="Marques A."/>
        </authorList>
    </citation>
    <scope>NUCLEOTIDE SEQUENCE [LARGE SCALE GENOMIC DNA]</scope>
    <source>
        <strain evidence="4">RhyTen1mFocal</strain>
    </source>
</reference>
<dbReference type="FunFam" id="3.40.50.2000:FF:000103">
    <property type="entry name" value="Glycosyltransferase"/>
    <property type="match status" value="1"/>
</dbReference>
<evidence type="ECO:0000256" key="1">
    <source>
        <dbReference type="ARBA" id="ARBA00009995"/>
    </source>
</evidence>
<dbReference type="InterPro" id="IPR002213">
    <property type="entry name" value="UDP_glucos_trans"/>
</dbReference>
<dbReference type="AlphaFoldDB" id="A0AAD5WCL7"/>
<dbReference type="CDD" id="cd03784">
    <property type="entry name" value="GT1_Gtf-like"/>
    <property type="match status" value="1"/>
</dbReference>
<evidence type="ECO:0000256" key="2">
    <source>
        <dbReference type="ARBA" id="ARBA00022676"/>
    </source>
</evidence>
<sequence>MAKPNYHVVLFPFPAHGHITPQLTLAARLHQFHPNLNITLVSTPRNIASIRSSLPPTSPLQLHSLPFCPSDHGLITDSESTDDLPIGQLGKFFIAMESCRAAFDHFITEASKQSTVCIVSDMHLGWTLDVARKHYAFHSSFLGTSAFSGAIFLSVMMNLPHNHSDSEPFTLPEYPEVLVHRSQLAEHILKASLTDPPTVFLQKQLSTLYKTDALLINSTEYFDPVGLDLHPLASVLYISFGSQDSIQKSQMMELALGLEASGRPFIWVIRPPLGFDAKDEFKDEWLPDGFEKRMKEENRGFFVHGWAPQIAILSHKSIGAFLSHCGWNSVLESLNSGVPIIGWSLQAEQPFNVTLLVNLGVCFEVSRGKLETSEVKKVVVAETVEMVMGDNEKGHIMREKAKEISKMMKRAWKDESCTSAKGLAEFLKLLQRVTDN</sequence>
<dbReference type="PANTHER" id="PTHR48047:SF107">
    <property type="entry name" value="UDP-GLYCOSYLTRANSFERASE 92A1-LIKE"/>
    <property type="match status" value="1"/>
</dbReference>
<evidence type="ECO:0000313" key="4">
    <source>
        <dbReference type="EMBL" id="KAJ3686216.1"/>
    </source>
</evidence>
<name>A0AAD5WCL7_9POAL</name>
<dbReference type="GO" id="GO:0035251">
    <property type="term" value="F:UDP-glucosyltransferase activity"/>
    <property type="evidence" value="ECO:0007669"/>
    <property type="project" value="TreeGrafter"/>
</dbReference>
<evidence type="ECO:0000256" key="3">
    <source>
        <dbReference type="ARBA" id="ARBA00022679"/>
    </source>
</evidence>
<keyword evidence="3" id="KW-0808">Transferase</keyword>
<dbReference type="Gene3D" id="3.40.50.2000">
    <property type="entry name" value="Glycogen Phosphorylase B"/>
    <property type="match status" value="2"/>
</dbReference>
<keyword evidence="2" id="KW-0328">Glycosyltransferase</keyword>
<dbReference type="EMBL" id="JAMRDG010000002">
    <property type="protein sequence ID" value="KAJ3686216.1"/>
    <property type="molecule type" value="Genomic_DNA"/>
</dbReference>
<gene>
    <name evidence="4" type="ORF">LUZ61_015380</name>
</gene>
<dbReference type="Pfam" id="PF00201">
    <property type="entry name" value="UDPGT"/>
    <property type="match status" value="1"/>
</dbReference>
<protein>
    <recommendedName>
        <fullName evidence="6">Glycosyltransferase</fullName>
    </recommendedName>
</protein>
<evidence type="ECO:0000313" key="5">
    <source>
        <dbReference type="Proteomes" id="UP001210211"/>
    </source>
</evidence>
<keyword evidence="5" id="KW-1185">Reference proteome</keyword>
<proteinExistence type="inferred from homology"/>
<accession>A0AAD5WCL7</accession>
<comment type="caution">
    <text evidence="4">The sequence shown here is derived from an EMBL/GenBank/DDBJ whole genome shotgun (WGS) entry which is preliminary data.</text>
</comment>
<dbReference type="PANTHER" id="PTHR48047">
    <property type="entry name" value="GLYCOSYLTRANSFERASE"/>
    <property type="match status" value="1"/>
</dbReference>
<evidence type="ECO:0008006" key="6">
    <source>
        <dbReference type="Google" id="ProtNLM"/>
    </source>
</evidence>
<comment type="similarity">
    <text evidence="1">Belongs to the UDP-glycosyltransferase family.</text>
</comment>
<dbReference type="SUPFAM" id="SSF53756">
    <property type="entry name" value="UDP-Glycosyltransferase/glycogen phosphorylase"/>
    <property type="match status" value="1"/>
</dbReference>
<dbReference type="Proteomes" id="UP001210211">
    <property type="component" value="Unassembled WGS sequence"/>
</dbReference>